<gene>
    <name evidence="2" type="ORF">A2U01_0099786</name>
</gene>
<comment type="caution">
    <text evidence="2">The sequence shown here is derived from an EMBL/GenBank/DDBJ whole genome shotgun (WGS) entry which is preliminary data.</text>
</comment>
<feature type="region of interest" description="Disordered" evidence="1">
    <location>
        <begin position="1"/>
        <end position="23"/>
    </location>
</feature>
<dbReference type="Proteomes" id="UP000265520">
    <property type="component" value="Unassembled WGS sequence"/>
</dbReference>
<evidence type="ECO:0000313" key="2">
    <source>
        <dbReference type="EMBL" id="MCI78516.1"/>
    </source>
</evidence>
<dbReference type="EMBL" id="LXQA010952420">
    <property type="protein sequence ID" value="MCI78516.1"/>
    <property type="molecule type" value="Genomic_DNA"/>
</dbReference>
<proteinExistence type="predicted"/>
<evidence type="ECO:0000313" key="3">
    <source>
        <dbReference type="Proteomes" id="UP000265520"/>
    </source>
</evidence>
<evidence type="ECO:0000256" key="1">
    <source>
        <dbReference type="SAM" id="MobiDB-lite"/>
    </source>
</evidence>
<feature type="non-terminal residue" evidence="2">
    <location>
        <position position="1"/>
    </location>
</feature>
<dbReference type="AlphaFoldDB" id="A0A392URB5"/>
<reference evidence="2 3" key="1">
    <citation type="journal article" date="2018" name="Front. Plant Sci.">
        <title>Red Clover (Trifolium pratense) and Zigzag Clover (T. medium) - A Picture of Genomic Similarities and Differences.</title>
        <authorList>
            <person name="Dluhosova J."/>
            <person name="Istvanek J."/>
            <person name="Nedelnik J."/>
            <person name="Repkova J."/>
        </authorList>
    </citation>
    <scope>NUCLEOTIDE SEQUENCE [LARGE SCALE GENOMIC DNA]</scope>
    <source>
        <strain evidence="3">cv. 10/8</strain>
        <tissue evidence="2">Leaf</tissue>
    </source>
</reference>
<accession>A0A392URB5</accession>
<keyword evidence="3" id="KW-1185">Reference proteome</keyword>
<sequence>DQSSDRWQWQPDPDKGYTVRGTY</sequence>
<organism evidence="2 3">
    <name type="scientific">Trifolium medium</name>
    <dbReference type="NCBI Taxonomy" id="97028"/>
    <lineage>
        <taxon>Eukaryota</taxon>
        <taxon>Viridiplantae</taxon>
        <taxon>Streptophyta</taxon>
        <taxon>Embryophyta</taxon>
        <taxon>Tracheophyta</taxon>
        <taxon>Spermatophyta</taxon>
        <taxon>Magnoliopsida</taxon>
        <taxon>eudicotyledons</taxon>
        <taxon>Gunneridae</taxon>
        <taxon>Pentapetalae</taxon>
        <taxon>rosids</taxon>
        <taxon>fabids</taxon>
        <taxon>Fabales</taxon>
        <taxon>Fabaceae</taxon>
        <taxon>Papilionoideae</taxon>
        <taxon>50 kb inversion clade</taxon>
        <taxon>NPAAA clade</taxon>
        <taxon>Hologalegina</taxon>
        <taxon>IRL clade</taxon>
        <taxon>Trifolieae</taxon>
        <taxon>Trifolium</taxon>
    </lineage>
</organism>
<name>A0A392URB5_9FABA</name>
<protein>
    <submittedName>
        <fullName evidence="2">Uncharacterized protein</fullName>
    </submittedName>
</protein>